<accession>A0A9D3Y4E1</accession>
<dbReference type="AlphaFoldDB" id="A0A9D3Y4E1"/>
<proteinExistence type="predicted"/>
<feature type="compositionally biased region" description="Basic and acidic residues" evidence="1">
    <location>
        <begin position="58"/>
        <end position="67"/>
    </location>
</feature>
<reference evidence="2" key="2">
    <citation type="submission" date="2020-11" db="EMBL/GenBank/DDBJ databases">
        <authorList>
            <person name="McCartney M.A."/>
            <person name="Auch B."/>
            <person name="Kono T."/>
            <person name="Mallez S."/>
            <person name="Becker A."/>
            <person name="Gohl D.M."/>
            <person name="Silverstein K.A.T."/>
            <person name="Koren S."/>
            <person name="Bechman K.B."/>
            <person name="Herman A."/>
            <person name="Abrahante J.E."/>
            <person name="Garbe J."/>
        </authorList>
    </citation>
    <scope>NUCLEOTIDE SEQUENCE</scope>
    <source>
        <strain evidence="2">Duluth1</strain>
        <tissue evidence="2">Whole animal</tissue>
    </source>
</reference>
<organism evidence="2 3">
    <name type="scientific">Dreissena polymorpha</name>
    <name type="common">Zebra mussel</name>
    <name type="synonym">Mytilus polymorpha</name>
    <dbReference type="NCBI Taxonomy" id="45954"/>
    <lineage>
        <taxon>Eukaryota</taxon>
        <taxon>Metazoa</taxon>
        <taxon>Spiralia</taxon>
        <taxon>Lophotrochozoa</taxon>
        <taxon>Mollusca</taxon>
        <taxon>Bivalvia</taxon>
        <taxon>Autobranchia</taxon>
        <taxon>Heteroconchia</taxon>
        <taxon>Euheterodonta</taxon>
        <taxon>Imparidentia</taxon>
        <taxon>Neoheterodontei</taxon>
        <taxon>Myida</taxon>
        <taxon>Dreissenoidea</taxon>
        <taxon>Dreissenidae</taxon>
        <taxon>Dreissena</taxon>
    </lineage>
</organism>
<dbReference type="EMBL" id="JAIWYP010000016">
    <property type="protein sequence ID" value="KAH3693693.1"/>
    <property type="molecule type" value="Genomic_DNA"/>
</dbReference>
<name>A0A9D3Y4E1_DREPO</name>
<evidence type="ECO:0000313" key="2">
    <source>
        <dbReference type="EMBL" id="KAH3693693.1"/>
    </source>
</evidence>
<sequence>MKQANDALHRKLQSVHDNIKKISPSTANMTEHLLQNERSERATTETPQSEKSNNNGSGHERKEREQSPTEQILEVNTDIVDTADRADTTLKIGYSILNGINRRGLNKTTHIKTLPGRKIKDIRLTLDSWDMTKYKNVIIYIGGNDMAEGGDAKKHSVR</sequence>
<gene>
    <name evidence="2" type="ORF">DPMN_081133</name>
</gene>
<comment type="caution">
    <text evidence="2">The sequence shown here is derived from an EMBL/GenBank/DDBJ whole genome shotgun (WGS) entry which is preliminary data.</text>
</comment>
<evidence type="ECO:0000313" key="3">
    <source>
        <dbReference type="Proteomes" id="UP000828390"/>
    </source>
</evidence>
<dbReference type="Proteomes" id="UP000828390">
    <property type="component" value="Unassembled WGS sequence"/>
</dbReference>
<reference evidence="2" key="1">
    <citation type="journal article" date="2019" name="bioRxiv">
        <title>The Genome of the Zebra Mussel, Dreissena polymorpha: A Resource for Invasive Species Research.</title>
        <authorList>
            <person name="McCartney M.A."/>
            <person name="Auch B."/>
            <person name="Kono T."/>
            <person name="Mallez S."/>
            <person name="Zhang Y."/>
            <person name="Obille A."/>
            <person name="Becker A."/>
            <person name="Abrahante J.E."/>
            <person name="Garbe J."/>
            <person name="Badalamenti J.P."/>
            <person name="Herman A."/>
            <person name="Mangelson H."/>
            <person name="Liachko I."/>
            <person name="Sullivan S."/>
            <person name="Sone E.D."/>
            <person name="Koren S."/>
            <person name="Silverstein K.A.T."/>
            <person name="Beckman K.B."/>
            <person name="Gohl D.M."/>
        </authorList>
    </citation>
    <scope>NUCLEOTIDE SEQUENCE</scope>
    <source>
        <strain evidence="2">Duluth1</strain>
        <tissue evidence="2">Whole animal</tissue>
    </source>
</reference>
<feature type="compositionally biased region" description="Polar residues" evidence="1">
    <location>
        <begin position="44"/>
        <end position="57"/>
    </location>
</feature>
<dbReference type="Gene3D" id="3.40.50.12690">
    <property type="match status" value="1"/>
</dbReference>
<keyword evidence="3" id="KW-1185">Reference proteome</keyword>
<protein>
    <submittedName>
        <fullName evidence="2">Uncharacterized protein</fullName>
    </submittedName>
</protein>
<feature type="region of interest" description="Disordered" evidence="1">
    <location>
        <begin position="1"/>
        <end position="72"/>
    </location>
</feature>
<feature type="compositionally biased region" description="Basic and acidic residues" evidence="1">
    <location>
        <begin position="34"/>
        <end position="43"/>
    </location>
</feature>
<evidence type="ECO:0000256" key="1">
    <source>
        <dbReference type="SAM" id="MobiDB-lite"/>
    </source>
</evidence>